<reference evidence="5" key="2">
    <citation type="submission" date="2020-09" db="EMBL/GenBank/DDBJ databases">
        <authorList>
            <person name="Sun Q."/>
            <person name="Ohkuma M."/>
        </authorList>
    </citation>
    <scope>NUCLEOTIDE SEQUENCE</scope>
    <source>
        <strain evidence="5">JCM 3346</strain>
    </source>
</reference>
<proteinExistence type="predicted"/>
<gene>
    <name evidence="5" type="ORF">GCM10010196_08980</name>
</gene>
<feature type="domain" description="HTH araC/xylS-type" evidence="4">
    <location>
        <begin position="189"/>
        <end position="287"/>
    </location>
</feature>
<dbReference type="PANTHER" id="PTHR43280">
    <property type="entry name" value="ARAC-FAMILY TRANSCRIPTIONAL REGULATOR"/>
    <property type="match status" value="1"/>
</dbReference>
<keyword evidence="1" id="KW-0805">Transcription regulation</keyword>
<evidence type="ECO:0000313" key="6">
    <source>
        <dbReference type="Proteomes" id="UP000610303"/>
    </source>
</evidence>
<evidence type="ECO:0000256" key="1">
    <source>
        <dbReference type="ARBA" id="ARBA00023015"/>
    </source>
</evidence>
<dbReference type="SUPFAM" id="SSF46689">
    <property type="entry name" value="Homeodomain-like"/>
    <property type="match status" value="2"/>
</dbReference>
<organism evidence="5 6">
    <name type="scientific">Agromyces mediolanus</name>
    <name type="common">Corynebacterium mediolanum</name>
    <dbReference type="NCBI Taxonomy" id="41986"/>
    <lineage>
        <taxon>Bacteria</taxon>
        <taxon>Bacillati</taxon>
        <taxon>Actinomycetota</taxon>
        <taxon>Actinomycetes</taxon>
        <taxon>Micrococcales</taxon>
        <taxon>Microbacteriaceae</taxon>
        <taxon>Agromyces</taxon>
    </lineage>
</organism>
<dbReference type="InterPro" id="IPR020449">
    <property type="entry name" value="Tscrpt_reg_AraC-type_HTH"/>
</dbReference>
<evidence type="ECO:0000256" key="2">
    <source>
        <dbReference type="ARBA" id="ARBA00023125"/>
    </source>
</evidence>
<evidence type="ECO:0000259" key="4">
    <source>
        <dbReference type="PROSITE" id="PS01124"/>
    </source>
</evidence>
<keyword evidence="3" id="KW-0804">Transcription</keyword>
<name>A0A918CE65_AGRME</name>
<keyword evidence="2" id="KW-0238">DNA-binding</keyword>
<dbReference type="InterPro" id="IPR009057">
    <property type="entry name" value="Homeodomain-like_sf"/>
</dbReference>
<dbReference type="AlphaFoldDB" id="A0A918CE65"/>
<dbReference type="PANTHER" id="PTHR43280:SF2">
    <property type="entry name" value="HTH-TYPE TRANSCRIPTIONAL REGULATOR EXSA"/>
    <property type="match status" value="1"/>
</dbReference>
<dbReference type="PROSITE" id="PS01124">
    <property type="entry name" value="HTH_ARAC_FAMILY_2"/>
    <property type="match status" value="1"/>
</dbReference>
<reference evidence="5" key="1">
    <citation type="journal article" date="2014" name="Int. J. Syst. Evol. Microbiol.">
        <title>Complete genome sequence of Corynebacterium casei LMG S-19264T (=DSM 44701T), isolated from a smear-ripened cheese.</title>
        <authorList>
            <consortium name="US DOE Joint Genome Institute (JGI-PGF)"/>
            <person name="Walter F."/>
            <person name="Albersmeier A."/>
            <person name="Kalinowski J."/>
            <person name="Ruckert C."/>
        </authorList>
    </citation>
    <scope>NUCLEOTIDE SEQUENCE</scope>
    <source>
        <strain evidence="5">JCM 3346</strain>
    </source>
</reference>
<dbReference type="InterPro" id="IPR018060">
    <property type="entry name" value="HTH_AraC"/>
</dbReference>
<sequence>MVDVTLLHPDDDPVVVGANWYRFTSGEQIVNPHVMSVSFIWIVSGGGEIRAGGQSWTVDAQHVVRLPWHHRVEYRANRRGPFHIGTLHVVPRYDRSAPVVPRVAHLPGDPLLDDPARHGDAAAFRPGLSTMRNAAARRITEFGTIAIERLGEGAFDEEYFRALGRLILFENAAWADSHAQQTAVPGSLELMMTFIRHHIAEPLTVARVAEAARCSETTAQRLFTRHTGESMQAWIRHVRLREAGSLLRTTGMRVSEVAQLVGYPDPLYFSRAFRRAYGVSPTQFARDTVRP</sequence>
<protein>
    <recommendedName>
        <fullName evidence="4">HTH araC/xylS-type domain-containing protein</fullName>
    </recommendedName>
</protein>
<dbReference type="Gene3D" id="1.10.10.60">
    <property type="entry name" value="Homeodomain-like"/>
    <property type="match status" value="1"/>
</dbReference>
<evidence type="ECO:0000256" key="3">
    <source>
        <dbReference type="ARBA" id="ARBA00023163"/>
    </source>
</evidence>
<dbReference type="GO" id="GO:0003700">
    <property type="term" value="F:DNA-binding transcription factor activity"/>
    <property type="evidence" value="ECO:0007669"/>
    <property type="project" value="InterPro"/>
</dbReference>
<dbReference type="Proteomes" id="UP000610303">
    <property type="component" value="Unassembled WGS sequence"/>
</dbReference>
<dbReference type="GO" id="GO:0043565">
    <property type="term" value="F:sequence-specific DNA binding"/>
    <property type="evidence" value="ECO:0007669"/>
    <property type="project" value="InterPro"/>
</dbReference>
<dbReference type="Pfam" id="PF12833">
    <property type="entry name" value="HTH_18"/>
    <property type="match status" value="1"/>
</dbReference>
<dbReference type="EMBL" id="BMRJ01000001">
    <property type="protein sequence ID" value="GGR18115.1"/>
    <property type="molecule type" value="Genomic_DNA"/>
</dbReference>
<comment type="caution">
    <text evidence="5">The sequence shown here is derived from an EMBL/GenBank/DDBJ whole genome shotgun (WGS) entry which is preliminary data.</text>
</comment>
<dbReference type="PRINTS" id="PR00032">
    <property type="entry name" value="HTHARAC"/>
</dbReference>
<evidence type="ECO:0000313" key="5">
    <source>
        <dbReference type="EMBL" id="GGR18115.1"/>
    </source>
</evidence>
<dbReference type="SMART" id="SM00342">
    <property type="entry name" value="HTH_ARAC"/>
    <property type="match status" value="1"/>
</dbReference>
<keyword evidence="6" id="KW-1185">Reference proteome</keyword>
<accession>A0A918CE65</accession>